<evidence type="ECO:0000313" key="3">
    <source>
        <dbReference type="EMBL" id="PWN30575.1"/>
    </source>
</evidence>
<dbReference type="GeneID" id="37026953"/>
<evidence type="ECO:0000313" key="4">
    <source>
        <dbReference type="Proteomes" id="UP000245884"/>
    </source>
</evidence>
<protein>
    <submittedName>
        <fullName evidence="3">Uncharacterized protein</fullName>
    </submittedName>
</protein>
<feature type="signal peptide" evidence="2">
    <location>
        <begin position="1"/>
        <end position="36"/>
    </location>
</feature>
<feature type="region of interest" description="Disordered" evidence="1">
    <location>
        <begin position="88"/>
        <end position="122"/>
    </location>
</feature>
<dbReference type="RefSeq" id="XP_025365187.1">
    <property type="nucleotide sequence ID" value="XM_025505130.1"/>
</dbReference>
<keyword evidence="2" id="KW-0732">Signal</keyword>
<organism evidence="3 4">
    <name type="scientific">Jaminaea rosea</name>
    <dbReference type="NCBI Taxonomy" id="1569628"/>
    <lineage>
        <taxon>Eukaryota</taxon>
        <taxon>Fungi</taxon>
        <taxon>Dikarya</taxon>
        <taxon>Basidiomycota</taxon>
        <taxon>Ustilaginomycotina</taxon>
        <taxon>Exobasidiomycetes</taxon>
        <taxon>Microstromatales</taxon>
        <taxon>Microstromatales incertae sedis</taxon>
        <taxon>Jaminaea</taxon>
    </lineage>
</organism>
<feature type="chain" id="PRO_5016260443" evidence="2">
    <location>
        <begin position="37"/>
        <end position="122"/>
    </location>
</feature>
<sequence length="122" mass="12820">MLLFGGLKITTAFQAFACMASLFFLVTVTMTTIASASPVTEGDVSLVDKDVTDTKPESMDILPIGNNHRWGSGDPWVSIGSVKAGSSVAAGGDGHGGKRGHLGRKATVRRLKVNEEVNQDQS</sequence>
<dbReference type="Proteomes" id="UP000245884">
    <property type="component" value="Unassembled WGS sequence"/>
</dbReference>
<name>A0A316V591_9BASI</name>
<feature type="compositionally biased region" description="Basic residues" evidence="1">
    <location>
        <begin position="97"/>
        <end position="111"/>
    </location>
</feature>
<accession>A0A316V591</accession>
<proteinExistence type="predicted"/>
<gene>
    <name evidence="3" type="ORF">BDZ90DRAFT_229593</name>
</gene>
<evidence type="ECO:0000256" key="1">
    <source>
        <dbReference type="SAM" id="MobiDB-lite"/>
    </source>
</evidence>
<evidence type="ECO:0000256" key="2">
    <source>
        <dbReference type="SAM" id="SignalP"/>
    </source>
</evidence>
<keyword evidence="4" id="KW-1185">Reference proteome</keyword>
<reference evidence="3 4" key="1">
    <citation type="journal article" date="2018" name="Mol. Biol. Evol.">
        <title>Broad Genomic Sampling Reveals a Smut Pathogenic Ancestry of the Fungal Clade Ustilaginomycotina.</title>
        <authorList>
            <person name="Kijpornyongpan T."/>
            <person name="Mondo S.J."/>
            <person name="Barry K."/>
            <person name="Sandor L."/>
            <person name="Lee J."/>
            <person name="Lipzen A."/>
            <person name="Pangilinan J."/>
            <person name="LaButti K."/>
            <person name="Hainaut M."/>
            <person name="Henrissat B."/>
            <person name="Grigoriev I.V."/>
            <person name="Spatafora J.W."/>
            <person name="Aime M.C."/>
        </authorList>
    </citation>
    <scope>NUCLEOTIDE SEQUENCE [LARGE SCALE GENOMIC DNA]</scope>
    <source>
        <strain evidence="3 4">MCA 5214</strain>
    </source>
</reference>
<dbReference type="AlphaFoldDB" id="A0A316V591"/>
<dbReference type="EMBL" id="KZ819662">
    <property type="protein sequence ID" value="PWN30575.1"/>
    <property type="molecule type" value="Genomic_DNA"/>
</dbReference>